<keyword evidence="2" id="KW-1185">Reference proteome</keyword>
<accession>A0ACA9SMC8</accession>
<sequence>EKHNKPLIIIVNKYDLLAEKKFRETIGGEKENSLAEPKKELEKELRNRLKSLSYVPIIFLSALKGMGMKRLLKILKEMLTQAQKKVSKKELAEIVEKM</sequence>
<dbReference type="Proteomes" id="UP000789920">
    <property type="component" value="Unassembled WGS sequence"/>
</dbReference>
<organism evidence="1 2">
    <name type="scientific">Racocetra persica</name>
    <dbReference type="NCBI Taxonomy" id="160502"/>
    <lineage>
        <taxon>Eukaryota</taxon>
        <taxon>Fungi</taxon>
        <taxon>Fungi incertae sedis</taxon>
        <taxon>Mucoromycota</taxon>
        <taxon>Glomeromycotina</taxon>
        <taxon>Glomeromycetes</taxon>
        <taxon>Diversisporales</taxon>
        <taxon>Gigasporaceae</taxon>
        <taxon>Racocetra</taxon>
    </lineage>
</organism>
<reference evidence="1" key="1">
    <citation type="submission" date="2021-06" db="EMBL/GenBank/DDBJ databases">
        <authorList>
            <person name="Kallberg Y."/>
            <person name="Tangrot J."/>
            <person name="Rosling A."/>
        </authorList>
    </citation>
    <scope>NUCLEOTIDE SEQUENCE</scope>
    <source>
        <strain evidence="1">MA461A</strain>
    </source>
</reference>
<comment type="caution">
    <text evidence="1">The sequence shown here is derived from an EMBL/GenBank/DDBJ whole genome shotgun (WGS) entry which is preliminary data.</text>
</comment>
<feature type="non-terminal residue" evidence="1">
    <location>
        <position position="1"/>
    </location>
</feature>
<gene>
    <name evidence="1" type="ORF">RPERSI_LOCUS32851</name>
</gene>
<name>A0ACA9SMC8_9GLOM</name>
<feature type="non-terminal residue" evidence="1">
    <location>
        <position position="98"/>
    </location>
</feature>
<proteinExistence type="predicted"/>
<protein>
    <submittedName>
        <fullName evidence="1">24924_t:CDS:1</fullName>
    </submittedName>
</protein>
<dbReference type="EMBL" id="CAJVQC010139219">
    <property type="protein sequence ID" value="CAG8843630.1"/>
    <property type="molecule type" value="Genomic_DNA"/>
</dbReference>
<evidence type="ECO:0000313" key="1">
    <source>
        <dbReference type="EMBL" id="CAG8843630.1"/>
    </source>
</evidence>
<evidence type="ECO:0000313" key="2">
    <source>
        <dbReference type="Proteomes" id="UP000789920"/>
    </source>
</evidence>